<keyword evidence="2" id="KW-0145">Chemotaxis</keyword>
<dbReference type="Pfam" id="PF16591">
    <property type="entry name" value="HBM"/>
    <property type="match status" value="1"/>
</dbReference>
<dbReference type="GO" id="GO:0007165">
    <property type="term" value="P:signal transduction"/>
    <property type="evidence" value="ECO:0007669"/>
    <property type="project" value="UniProtKB-KW"/>
</dbReference>
<dbReference type="PROSITE" id="PS50111">
    <property type="entry name" value="CHEMOTAXIS_TRANSDUC_2"/>
    <property type="match status" value="1"/>
</dbReference>
<feature type="coiled-coil region" evidence="9">
    <location>
        <begin position="210"/>
        <end position="237"/>
    </location>
</feature>
<evidence type="ECO:0000259" key="11">
    <source>
        <dbReference type="PROSITE" id="PS50111"/>
    </source>
</evidence>
<sequence>MINALMSLAGRISVRNKLFTGFALVLLLSILSVLMSMRMGASLNALQMRMVKVVEVRGMVLEARQHEKNFIMRANAADADSARSTVARMRDEVASLQASIRDRQTLALLGNIDQGVQQYLQAFESTVLAIGQSASAARQLEARAETLLKDLQAVVEDLRYELNTESEWLTHGEVVMLRGNLQRGDELWRSLLNGRIEERNLLVTRDSSQADALVQRLEEADGEIEQLLMQLHNEEREASVSRVRSELEDYRAALMTLVASIRQVQSSEEQMTTLARQAMAAANDVVARQNELLDAQQSALQRNQVLLMVALVALGIALSLLIAWVIVTPLQTAVAQARRIASGDLSQDVQVQGSDELAMLMRAMHEMTANLRGLIGSMSDGVQQLASAAEELSAVTEQTSAGINQQKQETEQVATAVNEMSATVQDVARNAETAAESADAADSQARQGQAVVNQTIERIHELAESITNSSETIERLKHDSGNIGAILDVIKGISEQTNLLALNAAIEAARAGEAGRGFAVVADEVRSLAMRTKQSTNEIEELIRTLQQGAEEAVRSMGHNCSLADSSVDAAGETGRALQAITQSVSAIQQMNQQIAAAAEQQSAVAEGINRSVMNIRDVADQSAAASEETSASSADLACLSGDLQQQISRFRLR</sequence>
<evidence type="ECO:0000256" key="8">
    <source>
        <dbReference type="PROSITE-ProRule" id="PRU00284"/>
    </source>
</evidence>
<organism evidence="14 15">
    <name type="scientific">Halopseudomonas yangmingensis</name>
    <dbReference type="NCBI Taxonomy" id="1720063"/>
    <lineage>
        <taxon>Bacteria</taxon>
        <taxon>Pseudomonadati</taxon>
        <taxon>Pseudomonadota</taxon>
        <taxon>Gammaproteobacteria</taxon>
        <taxon>Pseudomonadales</taxon>
        <taxon>Pseudomonadaceae</taxon>
        <taxon>Halopseudomonas</taxon>
    </lineage>
</organism>
<dbReference type="OrthoDB" id="6434013at2"/>
<comment type="similarity">
    <text evidence="7">Belongs to the methyl-accepting chemotaxis (MCP) protein family.</text>
</comment>
<feature type="transmembrane region" description="Helical" evidence="10">
    <location>
        <begin position="305"/>
        <end position="330"/>
    </location>
</feature>
<evidence type="ECO:0000256" key="5">
    <source>
        <dbReference type="ARBA" id="ARBA00023136"/>
    </source>
</evidence>
<evidence type="ECO:0000256" key="4">
    <source>
        <dbReference type="ARBA" id="ARBA00022989"/>
    </source>
</evidence>
<comment type="subcellular location">
    <subcellularLocation>
        <location evidence="1">Membrane</location>
        <topology evidence="1">Multi-pass membrane protein</topology>
    </subcellularLocation>
</comment>
<dbReference type="InterPro" id="IPR004090">
    <property type="entry name" value="Chemotax_Me-accpt_rcpt"/>
</dbReference>
<evidence type="ECO:0000259" key="12">
    <source>
        <dbReference type="PROSITE" id="PS50885"/>
    </source>
</evidence>
<dbReference type="RefSeq" id="WP_093471763.1">
    <property type="nucleotide sequence ID" value="NZ_FOUI01000001.1"/>
</dbReference>
<evidence type="ECO:0000256" key="3">
    <source>
        <dbReference type="ARBA" id="ARBA00022692"/>
    </source>
</evidence>
<dbReference type="PRINTS" id="PR00260">
    <property type="entry name" value="CHEMTRNSDUCR"/>
</dbReference>
<evidence type="ECO:0000256" key="6">
    <source>
        <dbReference type="ARBA" id="ARBA00023224"/>
    </source>
</evidence>
<evidence type="ECO:0000256" key="7">
    <source>
        <dbReference type="ARBA" id="ARBA00029447"/>
    </source>
</evidence>
<dbReference type="CDD" id="cd06225">
    <property type="entry name" value="HAMP"/>
    <property type="match status" value="1"/>
</dbReference>
<proteinExistence type="inferred from homology"/>
<dbReference type="GO" id="GO:0004888">
    <property type="term" value="F:transmembrane signaling receptor activity"/>
    <property type="evidence" value="ECO:0007669"/>
    <property type="project" value="InterPro"/>
</dbReference>
<dbReference type="EMBL" id="FOUI01000001">
    <property type="protein sequence ID" value="SFM15030.1"/>
    <property type="molecule type" value="Genomic_DNA"/>
</dbReference>
<evidence type="ECO:0000256" key="1">
    <source>
        <dbReference type="ARBA" id="ARBA00004141"/>
    </source>
</evidence>
<evidence type="ECO:0000313" key="15">
    <source>
        <dbReference type="Proteomes" id="UP000243629"/>
    </source>
</evidence>
<keyword evidence="9" id="KW-0175">Coiled coil</keyword>
<feature type="domain" description="Methyl-accepting transducer" evidence="11">
    <location>
        <begin position="381"/>
        <end position="617"/>
    </location>
</feature>
<keyword evidence="6 8" id="KW-0807">Transducer</keyword>
<dbReference type="SUPFAM" id="SSF58104">
    <property type="entry name" value="Methyl-accepting chemotaxis protein (MCP) signaling domain"/>
    <property type="match status" value="1"/>
</dbReference>
<dbReference type="InterPro" id="IPR004089">
    <property type="entry name" value="MCPsignal_dom"/>
</dbReference>
<evidence type="ECO:0000256" key="2">
    <source>
        <dbReference type="ARBA" id="ARBA00022500"/>
    </source>
</evidence>
<dbReference type="STRING" id="1720063.SAMN05216217_101332"/>
<keyword evidence="4 10" id="KW-1133">Transmembrane helix</keyword>
<keyword evidence="5 10" id="KW-0472">Membrane</keyword>
<dbReference type="PROSITE" id="PS51753">
    <property type="entry name" value="HBM"/>
    <property type="match status" value="1"/>
</dbReference>
<dbReference type="PANTHER" id="PTHR32089:SF120">
    <property type="entry name" value="METHYL-ACCEPTING CHEMOTAXIS PROTEIN TLPQ"/>
    <property type="match status" value="1"/>
</dbReference>
<dbReference type="InterPro" id="IPR032255">
    <property type="entry name" value="HBM"/>
</dbReference>
<evidence type="ECO:0000256" key="9">
    <source>
        <dbReference type="SAM" id="Coils"/>
    </source>
</evidence>
<dbReference type="GO" id="GO:0016020">
    <property type="term" value="C:membrane"/>
    <property type="evidence" value="ECO:0007669"/>
    <property type="project" value="UniProtKB-SubCell"/>
</dbReference>
<dbReference type="Gene3D" id="1.10.287.950">
    <property type="entry name" value="Methyl-accepting chemotaxis protein"/>
    <property type="match status" value="1"/>
</dbReference>
<dbReference type="Pfam" id="PF00015">
    <property type="entry name" value="MCPsignal"/>
    <property type="match status" value="1"/>
</dbReference>
<keyword evidence="15" id="KW-1185">Reference proteome</keyword>
<dbReference type="SMART" id="SM00304">
    <property type="entry name" value="HAMP"/>
    <property type="match status" value="2"/>
</dbReference>
<dbReference type="PANTHER" id="PTHR32089">
    <property type="entry name" value="METHYL-ACCEPTING CHEMOTAXIS PROTEIN MCPB"/>
    <property type="match status" value="1"/>
</dbReference>
<feature type="domain" description="HAMP" evidence="12">
    <location>
        <begin position="324"/>
        <end position="376"/>
    </location>
</feature>
<dbReference type="FunFam" id="1.10.287.950:FF:000001">
    <property type="entry name" value="Methyl-accepting chemotaxis sensory transducer"/>
    <property type="match status" value="1"/>
</dbReference>
<feature type="domain" description="HBM" evidence="13">
    <location>
        <begin position="45"/>
        <end position="297"/>
    </location>
</feature>
<evidence type="ECO:0000256" key="10">
    <source>
        <dbReference type="SAM" id="Phobius"/>
    </source>
</evidence>
<reference evidence="15" key="1">
    <citation type="submission" date="2016-10" db="EMBL/GenBank/DDBJ databases">
        <authorList>
            <person name="Varghese N."/>
            <person name="Submissions S."/>
        </authorList>
    </citation>
    <scope>NUCLEOTIDE SEQUENCE [LARGE SCALE GENOMIC DNA]</scope>
    <source>
        <strain evidence="15">DSM 24213</strain>
    </source>
</reference>
<evidence type="ECO:0000259" key="13">
    <source>
        <dbReference type="PROSITE" id="PS51753"/>
    </source>
</evidence>
<dbReference type="GO" id="GO:0006935">
    <property type="term" value="P:chemotaxis"/>
    <property type="evidence" value="ECO:0007669"/>
    <property type="project" value="UniProtKB-KW"/>
</dbReference>
<keyword evidence="3 10" id="KW-0812">Transmembrane</keyword>
<name>A0A1I4NI39_9GAMM</name>
<dbReference type="InterPro" id="IPR003660">
    <property type="entry name" value="HAMP_dom"/>
</dbReference>
<gene>
    <name evidence="14" type="ORF">SAMN05216217_101332</name>
</gene>
<dbReference type="SMART" id="SM01358">
    <property type="entry name" value="HBM"/>
    <property type="match status" value="1"/>
</dbReference>
<dbReference type="PROSITE" id="PS50885">
    <property type="entry name" value="HAMP"/>
    <property type="match status" value="1"/>
</dbReference>
<dbReference type="AlphaFoldDB" id="A0A1I4NI39"/>
<dbReference type="CDD" id="cd11386">
    <property type="entry name" value="MCP_signal"/>
    <property type="match status" value="1"/>
</dbReference>
<dbReference type="Proteomes" id="UP000243629">
    <property type="component" value="Unassembled WGS sequence"/>
</dbReference>
<evidence type="ECO:0000313" key="14">
    <source>
        <dbReference type="EMBL" id="SFM15030.1"/>
    </source>
</evidence>
<dbReference type="Pfam" id="PF00672">
    <property type="entry name" value="HAMP"/>
    <property type="match status" value="1"/>
</dbReference>
<accession>A0A1I4NI39</accession>
<dbReference type="SMART" id="SM00283">
    <property type="entry name" value="MA"/>
    <property type="match status" value="1"/>
</dbReference>
<protein>
    <submittedName>
        <fullName evidence="14">Methyl-accepting chemotaxis protein</fullName>
    </submittedName>
</protein>